<sequence>MSLKRPRGSTETAEMPHCALLRYQEALMKIEASPESSLLTTTPPSDATPNINPATASITDPKDPENFLRRCSGHNKKTKVRCSAIIGRNSTHAKNYDPTFLPTCYTHRDQQSYAGWCQFKATAAGRCGRLFRWTPPYLALCSDHRDQPDNPCYFMKLPLELRLEIFSYLLPTEPIGSSTFSSHRDPALHRCNFGMMAAPIPPHPPSLNVGSVFPMPLLDLLLVNRQVYAEAKDLFYSIVPFQIDVRKDGTFMCGRRLLEPTRPDGTPHYVFDDAQELTRKFIRSFKFELVKNYNVDILVENCKDVNPGMQPNNMINWDEEVEIYDIRDYIGVVISGILIKARNLCKLHVRLCFSKFTWPEETLLANINRLLAPFEGLRNVRQPRLCGIYEGTTNSIMMSLPQPPRRVDDQRIPSLAICSVPYFPIQRLLLGPGNPSYDKYKSRWERWMSQSTRAPPIKSPIRIMFTHFKKYYAKLSGIVPDVTVRFGKQAFLHRARVARENEDVEAFRHLRNELIHYWLKYLEQEELKKKEMDIMLSKMLDTDVYPADDDEQVIRRRSSSSHPDSPVELDKVKMVAEGIPMQGNPSQRNPYGTAMSLQEYQQLTHQSQQQHGYRVAQMNQPGSSDQHLQHQQQAQSRAQQTMLRQQMMAQQQAIALQHARQFQAPTSSYTEAEQWSVNTPSQRPFVPANSQSQSNTMPTTGMRGTNAMESQVWYTYPPGLPSSSSSSSSSASSSPQSALQSPSTDVDMSDRPNAWNEFKPETVIPETRVHQGFPSASPTSRPSSASTFTDQGFATDSTAVGSVTPPWSHPQWPNVVQMQHQHAPQMQHPTQMQQHPPQSQHNPQNQHPHNSTYQSTPAANTISAPQLQPRPQPSYTTTKTHPRKRARTSQPPWTQHHPNFNNPPSPHQTGIQIQINENGDEIMVIDDDSDGSWECGRGDGRAGYVGKGKGRAGEG</sequence>
<comment type="caution">
    <text evidence="4">The sequence shown here is derived from an EMBL/GenBank/DDBJ whole genome shotgun (WGS) entry which is preliminary data.</text>
</comment>
<reference evidence="4 5" key="1">
    <citation type="submission" date="2020-01" db="EMBL/GenBank/DDBJ databases">
        <authorList>
            <consortium name="DOE Joint Genome Institute"/>
            <person name="Haridas S."/>
            <person name="Albert R."/>
            <person name="Binder M."/>
            <person name="Bloem J."/>
            <person name="Labutti K."/>
            <person name="Salamov A."/>
            <person name="Andreopoulos B."/>
            <person name="Baker S.E."/>
            <person name="Barry K."/>
            <person name="Bills G."/>
            <person name="Bluhm B.H."/>
            <person name="Cannon C."/>
            <person name="Castanera R."/>
            <person name="Culley D.E."/>
            <person name="Daum C."/>
            <person name="Ezra D."/>
            <person name="Gonzalez J.B."/>
            <person name="Henrissat B."/>
            <person name="Kuo A."/>
            <person name="Liang C."/>
            <person name="Lipzen A."/>
            <person name="Lutzoni F."/>
            <person name="Magnuson J."/>
            <person name="Mondo S."/>
            <person name="Nolan M."/>
            <person name="Ohm R."/>
            <person name="Pangilinan J."/>
            <person name="Park H.-J.H."/>
            <person name="Ramirez L."/>
            <person name="Alfaro M."/>
            <person name="Sun H."/>
            <person name="Tritt A."/>
            <person name="Yoshinaga Y."/>
            <person name="Zwiers L.-H.L."/>
            <person name="Turgeon B.G."/>
            <person name="Goodwin S.B."/>
            <person name="Spatafora J.W."/>
            <person name="Crous P.W."/>
            <person name="Grigoriev I.V."/>
        </authorList>
    </citation>
    <scope>NUCLEOTIDE SEQUENCE [LARGE SCALE GENOMIC DNA]</scope>
    <source>
        <strain evidence="4 5">CBS 611.86</strain>
    </source>
</reference>
<keyword evidence="5" id="KW-1185">Reference proteome</keyword>
<feature type="compositionally biased region" description="Polar residues" evidence="1">
    <location>
        <begin position="851"/>
        <end position="866"/>
    </location>
</feature>
<feature type="region of interest" description="Disordered" evidence="1">
    <location>
        <begin position="924"/>
        <end position="955"/>
    </location>
</feature>
<dbReference type="Pfam" id="PF26648">
    <property type="entry name" value="zf_Tbcl_4"/>
    <property type="match status" value="1"/>
</dbReference>
<protein>
    <recommendedName>
        <fullName evidence="6">F-box domain-containing protein</fullName>
    </recommendedName>
</protein>
<feature type="compositionally biased region" description="Polar residues" evidence="1">
    <location>
        <begin position="790"/>
        <end position="801"/>
    </location>
</feature>
<dbReference type="Pfam" id="PF26647">
    <property type="entry name" value="zf_Tbcl_3"/>
    <property type="match status" value="1"/>
</dbReference>
<evidence type="ECO:0008006" key="6">
    <source>
        <dbReference type="Google" id="ProtNLM"/>
    </source>
</evidence>
<feature type="compositionally biased region" description="Low complexity" evidence="1">
    <location>
        <begin position="773"/>
        <end position="789"/>
    </location>
</feature>
<feature type="compositionally biased region" description="Low complexity" evidence="1">
    <location>
        <begin position="721"/>
        <end position="743"/>
    </location>
</feature>
<feature type="domain" description="Probable treble clef zinc finger" evidence="2">
    <location>
        <begin position="67"/>
        <end position="113"/>
    </location>
</feature>
<organism evidence="4 5">
    <name type="scientific">Massariosphaeria phaeospora</name>
    <dbReference type="NCBI Taxonomy" id="100035"/>
    <lineage>
        <taxon>Eukaryota</taxon>
        <taxon>Fungi</taxon>
        <taxon>Dikarya</taxon>
        <taxon>Ascomycota</taxon>
        <taxon>Pezizomycotina</taxon>
        <taxon>Dothideomycetes</taxon>
        <taxon>Pleosporomycetidae</taxon>
        <taxon>Pleosporales</taxon>
        <taxon>Pleosporales incertae sedis</taxon>
        <taxon>Massariosphaeria</taxon>
    </lineage>
</organism>
<dbReference type="AlphaFoldDB" id="A0A7C8I089"/>
<dbReference type="InterPro" id="IPR038883">
    <property type="entry name" value="AN11006-like"/>
</dbReference>
<dbReference type="OrthoDB" id="5600002at2759"/>
<evidence type="ECO:0000259" key="3">
    <source>
        <dbReference type="Pfam" id="PF26648"/>
    </source>
</evidence>
<dbReference type="EMBL" id="JAADJZ010000024">
    <property type="protein sequence ID" value="KAF2867117.1"/>
    <property type="molecule type" value="Genomic_DNA"/>
</dbReference>
<dbReference type="PANTHER" id="PTHR42085:SF2">
    <property type="entry name" value="F-BOX DOMAIN-CONTAINING PROTEIN"/>
    <property type="match status" value="1"/>
</dbReference>
<feature type="compositionally biased region" description="Low complexity" evidence="1">
    <location>
        <begin position="817"/>
        <end position="850"/>
    </location>
</feature>
<dbReference type="Proteomes" id="UP000481861">
    <property type="component" value="Unassembled WGS sequence"/>
</dbReference>
<evidence type="ECO:0000313" key="4">
    <source>
        <dbReference type="EMBL" id="KAF2867117.1"/>
    </source>
</evidence>
<dbReference type="PANTHER" id="PTHR42085">
    <property type="entry name" value="F-BOX DOMAIN-CONTAINING PROTEIN"/>
    <property type="match status" value="1"/>
</dbReference>
<evidence type="ECO:0000259" key="2">
    <source>
        <dbReference type="Pfam" id="PF26647"/>
    </source>
</evidence>
<gene>
    <name evidence="4" type="ORF">BDV95DRAFT_598249</name>
</gene>
<feature type="region of interest" description="Disordered" evidence="1">
    <location>
        <begin position="35"/>
        <end position="65"/>
    </location>
</feature>
<evidence type="ECO:0000313" key="5">
    <source>
        <dbReference type="Proteomes" id="UP000481861"/>
    </source>
</evidence>
<feature type="region of interest" description="Disordered" evidence="1">
    <location>
        <begin position="602"/>
        <end position="645"/>
    </location>
</feature>
<proteinExistence type="predicted"/>
<feature type="region of interest" description="Disordered" evidence="1">
    <location>
        <begin position="665"/>
        <end position="912"/>
    </location>
</feature>
<feature type="compositionally biased region" description="Polar residues" evidence="1">
    <location>
        <begin position="665"/>
        <end position="713"/>
    </location>
</feature>
<dbReference type="InterPro" id="IPR058251">
    <property type="entry name" value="zf_Tbcl_3"/>
</dbReference>
<dbReference type="InterPro" id="IPR058252">
    <property type="entry name" value="zf_Tbcl_4"/>
</dbReference>
<feature type="compositionally biased region" description="Polar residues" evidence="1">
    <location>
        <begin position="35"/>
        <end position="58"/>
    </location>
</feature>
<feature type="compositionally biased region" description="Low complexity" evidence="1">
    <location>
        <begin position="629"/>
        <end position="645"/>
    </location>
</feature>
<accession>A0A7C8I089</accession>
<evidence type="ECO:0000256" key="1">
    <source>
        <dbReference type="SAM" id="MobiDB-lite"/>
    </source>
</evidence>
<name>A0A7C8I089_9PLEO</name>
<feature type="domain" description="Probable treble clef zinc finger fungi" evidence="3">
    <location>
        <begin position="114"/>
        <end position="148"/>
    </location>
</feature>